<sequence>MDKQQFWELIAAARDQVIDPHESETVAHEATLLLAARPAEEIVAAQQAFWDLMAESYTNPLWAAAYVINGGCSDDGFDYFRGWLVAQGREVFERVVADPDALAELPVVQASAADGVVLEGEDVLGIARNAHLAATGDQLPADAFSIRYPQPDPAWAFDFDDSDEMARRLPRLTALYLG</sequence>
<dbReference type="EMBL" id="JBFAEG010000021">
    <property type="protein sequence ID" value="MEU5710522.1"/>
    <property type="molecule type" value="Genomic_DNA"/>
</dbReference>
<dbReference type="RefSeq" id="WP_030657984.1">
    <property type="nucleotide sequence ID" value="NZ_JBFAEG010000021.1"/>
</dbReference>
<evidence type="ECO:0000313" key="2">
    <source>
        <dbReference type="EMBL" id="MEU5710522.1"/>
    </source>
</evidence>
<organism evidence="2 3">
    <name type="scientific">Streptomyces flaveolus</name>
    <dbReference type="NCBI Taxonomy" id="67297"/>
    <lineage>
        <taxon>Bacteria</taxon>
        <taxon>Bacillati</taxon>
        <taxon>Actinomycetota</taxon>
        <taxon>Actinomycetes</taxon>
        <taxon>Kitasatosporales</taxon>
        <taxon>Streptomycetaceae</taxon>
        <taxon>Streptomyces</taxon>
    </lineage>
</organism>
<comment type="caution">
    <text evidence="2">The sequence shown here is derived from an EMBL/GenBank/DDBJ whole genome shotgun (WGS) entry which is preliminary data.</text>
</comment>
<proteinExistence type="predicted"/>
<gene>
    <name evidence="2" type="ORF">AB0H04_27220</name>
</gene>
<dbReference type="Pfam" id="PF14024">
    <property type="entry name" value="DUF4240"/>
    <property type="match status" value="1"/>
</dbReference>
<feature type="domain" description="DUF4240" evidence="1">
    <location>
        <begin position="1"/>
        <end position="130"/>
    </location>
</feature>
<dbReference type="Proteomes" id="UP001551011">
    <property type="component" value="Unassembled WGS sequence"/>
</dbReference>
<evidence type="ECO:0000313" key="3">
    <source>
        <dbReference type="Proteomes" id="UP001551011"/>
    </source>
</evidence>
<evidence type="ECO:0000259" key="1">
    <source>
        <dbReference type="Pfam" id="PF14024"/>
    </source>
</evidence>
<name>A0ABV3AEZ8_9ACTN</name>
<dbReference type="InterPro" id="IPR025334">
    <property type="entry name" value="DUF4240"/>
</dbReference>
<reference evidence="2 3" key="1">
    <citation type="submission" date="2024-06" db="EMBL/GenBank/DDBJ databases">
        <title>The Natural Products Discovery Center: Release of the First 8490 Sequenced Strains for Exploring Actinobacteria Biosynthetic Diversity.</title>
        <authorList>
            <person name="Kalkreuter E."/>
            <person name="Kautsar S.A."/>
            <person name="Yang D."/>
            <person name="Bader C.D."/>
            <person name="Teijaro C.N."/>
            <person name="Fluegel L."/>
            <person name="Davis C.M."/>
            <person name="Simpson J.R."/>
            <person name="Lauterbach L."/>
            <person name="Steele A.D."/>
            <person name="Gui C."/>
            <person name="Meng S."/>
            <person name="Li G."/>
            <person name="Viehrig K."/>
            <person name="Ye F."/>
            <person name="Su P."/>
            <person name="Kiefer A.F."/>
            <person name="Nichols A."/>
            <person name="Cepeda A.J."/>
            <person name="Yan W."/>
            <person name="Fan B."/>
            <person name="Jiang Y."/>
            <person name="Adhikari A."/>
            <person name="Zheng C.-J."/>
            <person name="Schuster L."/>
            <person name="Cowan T.M."/>
            <person name="Smanski M.J."/>
            <person name="Chevrette M.G."/>
            <person name="De Carvalho L.P.S."/>
            <person name="Shen B."/>
        </authorList>
    </citation>
    <scope>NUCLEOTIDE SEQUENCE [LARGE SCALE GENOMIC DNA]</scope>
    <source>
        <strain evidence="2 3">NPDC020594</strain>
    </source>
</reference>
<protein>
    <submittedName>
        <fullName evidence="2">DUF4240 domain-containing protein</fullName>
    </submittedName>
</protein>
<keyword evidence="3" id="KW-1185">Reference proteome</keyword>
<accession>A0ABV3AEZ8</accession>